<dbReference type="EMBL" id="JAHRIO010090872">
    <property type="protein sequence ID" value="MEQ2188292.1"/>
    <property type="molecule type" value="Genomic_DNA"/>
</dbReference>
<name>A0ABV0PY96_9TELE</name>
<keyword evidence="2" id="KW-1185">Reference proteome</keyword>
<reference evidence="1 2" key="1">
    <citation type="submission" date="2021-06" db="EMBL/GenBank/DDBJ databases">
        <authorList>
            <person name="Palmer J.M."/>
        </authorList>
    </citation>
    <scope>NUCLEOTIDE SEQUENCE [LARGE SCALE GENOMIC DNA]</scope>
    <source>
        <strain evidence="1 2">GA_2019</strain>
        <tissue evidence="1">Muscle</tissue>
    </source>
</reference>
<accession>A0ABV0PY96</accession>
<evidence type="ECO:0000313" key="2">
    <source>
        <dbReference type="Proteomes" id="UP001476798"/>
    </source>
</evidence>
<proteinExistence type="predicted"/>
<protein>
    <submittedName>
        <fullName evidence="1">Uncharacterized protein</fullName>
    </submittedName>
</protein>
<comment type="caution">
    <text evidence="1">The sequence shown here is derived from an EMBL/GenBank/DDBJ whole genome shotgun (WGS) entry which is preliminary data.</text>
</comment>
<organism evidence="1 2">
    <name type="scientific">Goodea atripinnis</name>
    <dbReference type="NCBI Taxonomy" id="208336"/>
    <lineage>
        <taxon>Eukaryota</taxon>
        <taxon>Metazoa</taxon>
        <taxon>Chordata</taxon>
        <taxon>Craniata</taxon>
        <taxon>Vertebrata</taxon>
        <taxon>Euteleostomi</taxon>
        <taxon>Actinopterygii</taxon>
        <taxon>Neopterygii</taxon>
        <taxon>Teleostei</taxon>
        <taxon>Neoteleostei</taxon>
        <taxon>Acanthomorphata</taxon>
        <taxon>Ovalentaria</taxon>
        <taxon>Atherinomorphae</taxon>
        <taxon>Cyprinodontiformes</taxon>
        <taxon>Goodeidae</taxon>
        <taxon>Goodea</taxon>
    </lineage>
</organism>
<evidence type="ECO:0000313" key="1">
    <source>
        <dbReference type="EMBL" id="MEQ2188292.1"/>
    </source>
</evidence>
<dbReference type="Proteomes" id="UP001476798">
    <property type="component" value="Unassembled WGS sequence"/>
</dbReference>
<sequence length="200" mass="22320">MQGSELDVSASLVYVHTQVQHQKTKGLLLPSDSHLVHWFGPEYISCHWRCLESQVRANGDITISGALEWTESRLKSKMLTTSSQPCIAGLRTDKIIMLCSVIVSSFHRMNLLIQGCITCRVQRCSTCITLSPPNVRCSMKQVLHDQRMALPAGNVEGVPPILVSQRGVCAVGQQLLDHIKVLSSARHHERSPMREDRNLL</sequence>
<gene>
    <name evidence="1" type="ORF">GOODEAATRI_013503</name>
</gene>